<accession>A0ABR1V0F8</accession>
<feature type="signal peptide" evidence="1">
    <location>
        <begin position="1"/>
        <end position="20"/>
    </location>
</feature>
<feature type="domain" description="Carboxylesterase type B" evidence="2">
    <location>
        <begin position="26"/>
        <end position="69"/>
    </location>
</feature>
<dbReference type="InterPro" id="IPR029058">
    <property type="entry name" value="AB_hydrolase_fold"/>
</dbReference>
<reference evidence="3 4" key="1">
    <citation type="submission" date="2023-01" db="EMBL/GenBank/DDBJ databases">
        <title>Analysis of 21 Apiospora genomes using comparative genomics revels a genus with tremendous synthesis potential of carbohydrate active enzymes and secondary metabolites.</title>
        <authorList>
            <person name="Sorensen T."/>
        </authorList>
    </citation>
    <scope>NUCLEOTIDE SEQUENCE [LARGE SCALE GENOMIC DNA]</scope>
    <source>
        <strain evidence="3 4">CBS 83171</strain>
    </source>
</reference>
<evidence type="ECO:0000259" key="2">
    <source>
        <dbReference type="Pfam" id="PF00135"/>
    </source>
</evidence>
<sequence length="87" mass="9007">MLSSVGIITISLFALDLAAALIGTSARVNTTSGLVGGHQAANRTSVTEFLGIKYAAAPTGELRFAPPKRFAAPPGTLYEASNWVSGW</sequence>
<dbReference type="InterPro" id="IPR002018">
    <property type="entry name" value="CarbesteraseB"/>
</dbReference>
<gene>
    <name evidence="3" type="ORF">PG996_008211</name>
</gene>
<dbReference type="Proteomes" id="UP001446871">
    <property type="component" value="Unassembled WGS sequence"/>
</dbReference>
<dbReference type="Pfam" id="PF00135">
    <property type="entry name" value="COesterase"/>
    <property type="match status" value="1"/>
</dbReference>
<comment type="caution">
    <text evidence="3">The sequence shown here is derived from an EMBL/GenBank/DDBJ whole genome shotgun (WGS) entry which is preliminary data.</text>
</comment>
<dbReference type="SUPFAM" id="SSF53474">
    <property type="entry name" value="alpha/beta-Hydrolases"/>
    <property type="match status" value="1"/>
</dbReference>
<keyword evidence="4" id="KW-1185">Reference proteome</keyword>
<evidence type="ECO:0000256" key="1">
    <source>
        <dbReference type="SAM" id="SignalP"/>
    </source>
</evidence>
<protein>
    <recommendedName>
        <fullName evidence="2">Carboxylesterase type B domain-containing protein</fullName>
    </recommendedName>
</protein>
<evidence type="ECO:0000313" key="4">
    <source>
        <dbReference type="Proteomes" id="UP001446871"/>
    </source>
</evidence>
<evidence type="ECO:0000313" key="3">
    <source>
        <dbReference type="EMBL" id="KAK8063559.1"/>
    </source>
</evidence>
<name>A0ABR1V0F8_9PEZI</name>
<proteinExistence type="predicted"/>
<organism evidence="3 4">
    <name type="scientific">Apiospora saccharicola</name>
    <dbReference type="NCBI Taxonomy" id="335842"/>
    <lineage>
        <taxon>Eukaryota</taxon>
        <taxon>Fungi</taxon>
        <taxon>Dikarya</taxon>
        <taxon>Ascomycota</taxon>
        <taxon>Pezizomycotina</taxon>
        <taxon>Sordariomycetes</taxon>
        <taxon>Xylariomycetidae</taxon>
        <taxon>Amphisphaeriales</taxon>
        <taxon>Apiosporaceae</taxon>
        <taxon>Apiospora</taxon>
    </lineage>
</organism>
<dbReference type="Gene3D" id="3.40.50.1820">
    <property type="entry name" value="alpha/beta hydrolase"/>
    <property type="match status" value="1"/>
</dbReference>
<feature type="chain" id="PRO_5046303107" description="Carboxylesterase type B domain-containing protein" evidence="1">
    <location>
        <begin position="21"/>
        <end position="87"/>
    </location>
</feature>
<keyword evidence="1" id="KW-0732">Signal</keyword>
<dbReference type="EMBL" id="JAQQWM010000005">
    <property type="protein sequence ID" value="KAK8063559.1"/>
    <property type="molecule type" value="Genomic_DNA"/>
</dbReference>